<dbReference type="Proteomes" id="UP000663852">
    <property type="component" value="Unassembled WGS sequence"/>
</dbReference>
<dbReference type="EMBL" id="CAJNOJ010000144">
    <property type="protein sequence ID" value="CAF1193406.1"/>
    <property type="molecule type" value="Genomic_DNA"/>
</dbReference>
<dbReference type="OrthoDB" id="10511581at2759"/>
<evidence type="ECO:0000313" key="2">
    <source>
        <dbReference type="EMBL" id="CAF1193406.1"/>
    </source>
</evidence>
<protein>
    <recommendedName>
        <fullName evidence="4">Transmembrane protein</fullName>
    </recommendedName>
</protein>
<keyword evidence="1" id="KW-0472">Membrane</keyword>
<reference evidence="2" key="1">
    <citation type="submission" date="2021-02" db="EMBL/GenBank/DDBJ databases">
        <authorList>
            <person name="Nowell W R."/>
        </authorList>
    </citation>
    <scope>NUCLEOTIDE SEQUENCE</scope>
</reference>
<proteinExistence type="predicted"/>
<keyword evidence="1" id="KW-1133">Transmembrane helix</keyword>
<organism evidence="2 3">
    <name type="scientific">Adineta ricciae</name>
    <name type="common">Rotifer</name>
    <dbReference type="NCBI Taxonomy" id="249248"/>
    <lineage>
        <taxon>Eukaryota</taxon>
        <taxon>Metazoa</taxon>
        <taxon>Spiralia</taxon>
        <taxon>Gnathifera</taxon>
        <taxon>Rotifera</taxon>
        <taxon>Eurotatoria</taxon>
        <taxon>Bdelloidea</taxon>
        <taxon>Adinetida</taxon>
        <taxon>Adinetidae</taxon>
        <taxon>Adineta</taxon>
    </lineage>
</organism>
<comment type="caution">
    <text evidence="2">The sequence shown here is derived from an EMBL/GenBank/DDBJ whole genome shotgun (WGS) entry which is preliminary data.</text>
</comment>
<keyword evidence="1" id="KW-0812">Transmembrane</keyword>
<accession>A0A814VUE2</accession>
<evidence type="ECO:0008006" key="4">
    <source>
        <dbReference type="Google" id="ProtNLM"/>
    </source>
</evidence>
<evidence type="ECO:0000256" key="1">
    <source>
        <dbReference type="SAM" id="Phobius"/>
    </source>
</evidence>
<feature type="transmembrane region" description="Helical" evidence="1">
    <location>
        <begin position="21"/>
        <end position="39"/>
    </location>
</feature>
<dbReference type="AlphaFoldDB" id="A0A814VUE2"/>
<gene>
    <name evidence="2" type="ORF">EDS130_LOCUS24944</name>
</gene>
<name>A0A814VUE2_ADIRI</name>
<evidence type="ECO:0000313" key="3">
    <source>
        <dbReference type="Proteomes" id="UP000663852"/>
    </source>
</evidence>
<sequence length="214" mass="25196">MFQRNSSTDRQIRNQCYATQIYLILIFISMIIMIFYHIIETSIQSKVLLNPTESQYIELEQQYSHTLSMPYLIFTQIHAEYHQICSSLWISMDWIQYIRARMFCQQGKQTISEAIEIFLQTKFISSQVISPQLFQIQMNSSIEDWKLTTMNTFLQTIQLFRVTTNGNQLSNHFNSYFSVNSISEVTKQSFSYSQSPCVLTPSSRINMSLYSMKI</sequence>